<name>X1D574_9ZZZZ</name>
<keyword evidence="2" id="KW-0808">Transferase</keyword>
<comment type="caution">
    <text evidence="4">The sequence shown here is derived from an EMBL/GenBank/DDBJ whole genome shotgun (WGS) entry which is preliminary data.</text>
</comment>
<dbReference type="GO" id="GO:0019509">
    <property type="term" value="P:L-methionine salvage from methylthioadenosine"/>
    <property type="evidence" value="ECO:0007669"/>
    <property type="project" value="TreeGrafter"/>
</dbReference>
<dbReference type="SUPFAM" id="SSF53167">
    <property type="entry name" value="Purine and uridine phosphorylases"/>
    <property type="match status" value="1"/>
</dbReference>
<evidence type="ECO:0000313" key="4">
    <source>
        <dbReference type="EMBL" id="GAH15362.1"/>
    </source>
</evidence>
<reference evidence="4" key="1">
    <citation type="journal article" date="2014" name="Front. Microbiol.">
        <title>High frequency of phylogenetically diverse reductive dehalogenase-homologous genes in deep subseafloor sedimentary metagenomes.</title>
        <authorList>
            <person name="Kawai M."/>
            <person name="Futagami T."/>
            <person name="Toyoda A."/>
            <person name="Takaki Y."/>
            <person name="Nishi S."/>
            <person name="Hori S."/>
            <person name="Arai W."/>
            <person name="Tsubouchi T."/>
            <person name="Morono Y."/>
            <person name="Uchiyama I."/>
            <person name="Ito T."/>
            <person name="Fujiyama A."/>
            <person name="Inagaki F."/>
            <person name="Takami H."/>
        </authorList>
    </citation>
    <scope>NUCLEOTIDE SEQUENCE</scope>
    <source>
        <strain evidence="4">Expedition CK06-06</strain>
    </source>
</reference>
<accession>X1D574</accession>
<dbReference type="Gene3D" id="3.40.50.1580">
    <property type="entry name" value="Nucleoside phosphorylase domain"/>
    <property type="match status" value="1"/>
</dbReference>
<evidence type="ECO:0000256" key="2">
    <source>
        <dbReference type="ARBA" id="ARBA00022679"/>
    </source>
</evidence>
<dbReference type="PANTHER" id="PTHR42679">
    <property type="entry name" value="S-METHYL-5'-THIOADENOSINE PHOSPHORYLASE"/>
    <property type="match status" value="1"/>
</dbReference>
<sequence>MTDNQKASVGVFGGSGFYSFLQETEEYEIDTPYGATSDKIVIGEVAGKKVAFIPRHGRNHNLPPHKINYRANIYAMKKLG</sequence>
<keyword evidence="1" id="KW-0328">Glycosyltransferase</keyword>
<dbReference type="GO" id="GO:0005829">
    <property type="term" value="C:cytosol"/>
    <property type="evidence" value="ECO:0007669"/>
    <property type="project" value="TreeGrafter"/>
</dbReference>
<evidence type="ECO:0000256" key="1">
    <source>
        <dbReference type="ARBA" id="ARBA00022676"/>
    </source>
</evidence>
<feature type="domain" description="Nucleoside phosphorylase" evidence="3">
    <location>
        <begin position="9"/>
        <end position="80"/>
    </location>
</feature>
<protein>
    <recommendedName>
        <fullName evidence="3">Nucleoside phosphorylase domain-containing protein</fullName>
    </recommendedName>
</protein>
<feature type="non-terminal residue" evidence="4">
    <location>
        <position position="80"/>
    </location>
</feature>
<dbReference type="AlphaFoldDB" id="X1D574"/>
<dbReference type="InterPro" id="IPR000845">
    <property type="entry name" value="Nucleoside_phosphorylase_d"/>
</dbReference>
<gene>
    <name evidence="4" type="ORF">S01H4_60301</name>
</gene>
<organism evidence="4">
    <name type="scientific">marine sediment metagenome</name>
    <dbReference type="NCBI Taxonomy" id="412755"/>
    <lineage>
        <taxon>unclassified sequences</taxon>
        <taxon>metagenomes</taxon>
        <taxon>ecological metagenomes</taxon>
    </lineage>
</organism>
<dbReference type="InterPro" id="IPR035994">
    <property type="entry name" value="Nucleoside_phosphorylase_sf"/>
</dbReference>
<dbReference type="InterPro" id="IPR010044">
    <property type="entry name" value="MTAP"/>
</dbReference>
<evidence type="ECO:0000259" key="3">
    <source>
        <dbReference type="Pfam" id="PF01048"/>
    </source>
</evidence>
<proteinExistence type="predicted"/>
<dbReference type="GO" id="GO:0009116">
    <property type="term" value="P:nucleoside metabolic process"/>
    <property type="evidence" value="ECO:0007669"/>
    <property type="project" value="InterPro"/>
</dbReference>
<dbReference type="EMBL" id="BART01035531">
    <property type="protein sequence ID" value="GAH15362.1"/>
    <property type="molecule type" value="Genomic_DNA"/>
</dbReference>
<dbReference type="PANTHER" id="PTHR42679:SF2">
    <property type="entry name" value="S-METHYL-5'-THIOADENOSINE PHOSPHORYLASE"/>
    <property type="match status" value="1"/>
</dbReference>
<dbReference type="GO" id="GO:0017061">
    <property type="term" value="F:S-methyl-5-thioadenosine phosphorylase activity"/>
    <property type="evidence" value="ECO:0007669"/>
    <property type="project" value="InterPro"/>
</dbReference>
<dbReference type="Pfam" id="PF01048">
    <property type="entry name" value="PNP_UDP_1"/>
    <property type="match status" value="1"/>
</dbReference>